<feature type="compositionally biased region" description="Polar residues" evidence="4">
    <location>
        <begin position="46"/>
        <end position="61"/>
    </location>
</feature>
<proteinExistence type="predicted"/>
<dbReference type="InterPro" id="IPR050701">
    <property type="entry name" value="Histone_Mod_Regulator"/>
</dbReference>
<dbReference type="GO" id="GO:0008270">
    <property type="term" value="F:zinc ion binding"/>
    <property type="evidence" value="ECO:0007669"/>
    <property type="project" value="UniProtKB-KW"/>
</dbReference>
<dbReference type="PANTHER" id="PTHR13793:SF107">
    <property type="entry name" value="BROMODOMAIN-CONTAINING PROTEIN HOMOLOG"/>
    <property type="match status" value="1"/>
</dbReference>
<dbReference type="AlphaFoldDB" id="A0A8S3RFK6"/>
<sequence>MLEGSVLGLASKVLPTFFEESVKTSIDLLNTESENSNVEEKRSRSIRNQQEKTFPNKSPNQRDVVDEEPNENVQQVKEEYYKMEEEEEHLIEEQQRKKARFDIDEDDNIRGPEYQEERNEKEVDENAPCAVCKYISPEENNEMICCEGCDLYVHQKERWSLTCSICKEKVGACIQCEVNNCSQSFHVTCAYSGGFIMDASCSEDNPDPIFKANCKTHGKLSKTPEKKYKGPFNASKRQKRINGVMGKEYKKRNIPSKINLLYHVYTLSFDRANCNLLYNYNKDKNAAIHLSSYQNIIA</sequence>
<keyword evidence="2" id="KW-0863">Zinc-finger</keyword>
<name>A0A8S3RFK6_MYTED</name>
<keyword evidence="7" id="KW-1185">Reference proteome</keyword>
<dbReference type="Gene3D" id="3.30.40.10">
    <property type="entry name" value="Zinc/RING finger domain, C3HC4 (zinc finger)"/>
    <property type="match status" value="1"/>
</dbReference>
<dbReference type="InterPro" id="IPR013083">
    <property type="entry name" value="Znf_RING/FYVE/PHD"/>
</dbReference>
<keyword evidence="1" id="KW-0479">Metal-binding</keyword>
<evidence type="ECO:0000256" key="2">
    <source>
        <dbReference type="ARBA" id="ARBA00022771"/>
    </source>
</evidence>
<reference evidence="6" key="1">
    <citation type="submission" date="2021-03" db="EMBL/GenBank/DDBJ databases">
        <authorList>
            <person name="Bekaert M."/>
        </authorList>
    </citation>
    <scope>NUCLEOTIDE SEQUENCE</scope>
</reference>
<evidence type="ECO:0000313" key="6">
    <source>
        <dbReference type="EMBL" id="CAG2205570.1"/>
    </source>
</evidence>
<feature type="region of interest" description="Disordered" evidence="4">
    <location>
        <begin position="33"/>
        <end position="70"/>
    </location>
</feature>
<organism evidence="6 7">
    <name type="scientific">Mytilus edulis</name>
    <name type="common">Blue mussel</name>
    <dbReference type="NCBI Taxonomy" id="6550"/>
    <lineage>
        <taxon>Eukaryota</taxon>
        <taxon>Metazoa</taxon>
        <taxon>Spiralia</taxon>
        <taxon>Lophotrochozoa</taxon>
        <taxon>Mollusca</taxon>
        <taxon>Bivalvia</taxon>
        <taxon>Autobranchia</taxon>
        <taxon>Pteriomorphia</taxon>
        <taxon>Mytilida</taxon>
        <taxon>Mytiloidea</taxon>
        <taxon>Mytilidae</taxon>
        <taxon>Mytilinae</taxon>
        <taxon>Mytilus</taxon>
    </lineage>
</organism>
<dbReference type="PROSITE" id="PS51805">
    <property type="entry name" value="EPHD"/>
    <property type="match status" value="1"/>
</dbReference>
<evidence type="ECO:0000259" key="5">
    <source>
        <dbReference type="PROSITE" id="PS51805"/>
    </source>
</evidence>
<protein>
    <submittedName>
        <fullName evidence="6">JADE1</fullName>
    </submittedName>
</protein>
<gene>
    <name evidence="6" type="ORF">MEDL_19986</name>
</gene>
<keyword evidence="3" id="KW-0862">Zinc</keyword>
<dbReference type="PANTHER" id="PTHR13793">
    <property type="entry name" value="PHD FINGER PROTEINS"/>
    <property type="match status" value="1"/>
</dbReference>
<dbReference type="InterPro" id="IPR011011">
    <property type="entry name" value="Znf_FYVE_PHD"/>
</dbReference>
<dbReference type="Proteomes" id="UP000683360">
    <property type="component" value="Unassembled WGS sequence"/>
</dbReference>
<feature type="domain" description="PHD-type" evidence="5">
    <location>
        <begin position="156"/>
        <end position="218"/>
    </location>
</feature>
<dbReference type="Pfam" id="PF13771">
    <property type="entry name" value="zf-HC5HC2H"/>
    <property type="match status" value="1"/>
</dbReference>
<evidence type="ECO:0000313" key="7">
    <source>
        <dbReference type="Proteomes" id="UP000683360"/>
    </source>
</evidence>
<comment type="caution">
    <text evidence="6">The sequence shown here is derived from an EMBL/GenBank/DDBJ whole genome shotgun (WGS) entry which is preliminary data.</text>
</comment>
<dbReference type="InterPro" id="IPR034732">
    <property type="entry name" value="EPHD"/>
</dbReference>
<dbReference type="GO" id="GO:0006357">
    <property type="term" value="P:regulation of transcription by RNA polymerase II"/>
    <property type="evidence" value="ECO:0007669"/>
    <property type="project" value="TreeGrafter"/>
</dbReference>
<accession>A0A8S3RFK6</accession>
<dbReference type="SUPFAM" id="SSF57903">
    <property type="entry name" value="FYVE/PHD zinc finger"/>
    <property type="match status" value="1"/>
</dbReference>
<evidence type="ECO:0000256" key="1">
    <source>
        <dbReference type="ARBA" id="ARBA00022723"/>
    </source>
</evidence>
<evidence type="ECO:0000256" key="3">
    <source>
        <dbReference type="ARBA" id="ARBA00022833"/>
    </source>
</evidence>
<dbReference type="OrthoDB" id="20839at2759"/>
<dbReference type="EMBL" id="CAJPWZ010001025">
    <property type="protein sequence ID" value="CAG2205570.1"/>
    <property type="molecule type" value="Genomic_DNA"/>
</dbReference>
<evidence type="ECO:0000256" key="4">
    <source>
        <dbReference type="SAM" id="MobiDB-lite"/>
    </source>
</evidence>